<dbReference type="EMBL" id="AIMB01000007">
    <property type="protein sequence ID" value="EJF90393.1"/>
    <property type="molecule type" value="Genomic_DNA"/>
</dbReference>
<dbReference type="AlphaFoldDB" id="J0ZPA2"/>
<reference evidence="3 4" key="1">
    <citation type="submission" date="2012-03" db="EMBL/GenBank/DDBJ databases">
        <title>The Genome Sequence of Bartonella tamiae Th239.</title>
        <authorList>
            <consortium name="The Broad Institute Genome Sequencing Platform"/>
            <consortium name="The Broad Institute Genome Sequencing Center for Infectious Disease"/>
            <person name="Feldgarden M."/>
            <person name="Kirby J."/>
            <person name="Kosoy M."/>
            <person name="Birtles R."/>
            <person name="Probert W.S."/>
            <person name="Chiaraviglio L."/>
            <person name="Young S.K."/>
            <person name="Zeng Q."/>
            <person name="Gargeya S."/>
            <person name="Fitzgerald M."/>
            <person name="Haas B."/>
            <person name="Abouelleil A."/>
            <person name="Alvarado L."/>
            <person name="Arachchi H.M."/>
            <person name="Berlin A."/>
            <person name="Chapman S.B."/>
            <person name="Gearin G."/>
            <person name="Goldberg J."/>
            <person name="Griggs A."/>
            <person name="Gujja S."/>
            <person name="Hansen M."/>
            <person name="Heiman D."/>
            <person name="Howarth C."/>
            <person name="Larimer J."/>
            <person name="Lui A."/>
            <person name="MacDonald P.J.P."/>
            <person name="McCowen C."/>
            <person name="Montmayeur A."/>
            <person name="Murphy C."/>
            <person name="Neiman D."/>
            <person name="Pearson M."/>
            <person name="Priest M."/>
            <person name="Roberts A."/>
            <person name="Saif S."/>
            <person name="Shea T."/>
            <person name="Sisk P."/>
            <person name="Stolte C."/>
            <person name="Sykes S."/>
            <person name="Wortman J."/>
            <person name="Nusbaum C."/>
            <person name="Birren B."/>
        </authorList>
    </citation>
    <scope>NUCLEOTIDE SEQUENCE [LARGE SCALE GENOMIC DNA]</scope>
    <source>
        <strain evidence="3 4">Th239</strain>
    </source>
</reference>
<evidence type="ECO:0000259" key="2">
    <source>
        <dbReference type="Pfam" id="PF02541"/>
    </source>
</evidence>
<dbReference type="Proteomes" id="UP000008952">
    <property type="component" value="Unassembled WGS sequence"/>
</dbReference>
<dbReference type="Gene3D" id="3.30.420.150">
    <property type="entry name" value="Exopolyphosphatase. Domain 2"/>
    <property type="match status" value="1"/>
</dbReference>
<feature type="region of interest" description="Disordered" evidence="1">
    <location>
        <begin position="1"/>
        <end position="136"/>
    </location>
</feature>
<sequence>MRPKRGEIGENHAQYLHDTVEKQRHGDGVSSNGKSEAVLPVRKKGVFRRRKKKRVFSSEKTQANLNENKHEAPHNKRSFDTHKDKRTAVKKTGDQSQYTHDTLKVAHNKQKKSKISETDCPQAKSFHNSKNNNKARSDRALSAYAHSTKDPLYAALDLGTNNCRLLIATPTKPGYFRVVDAFSKIVRLGEGLSHSGSLNDKAMDRAVEALKICRSKLEQCHIKRHRLVATEACRVAKNGDKFIQRVLNETGLNLEIVNRETEARLAVSGCGTLVDQGTDAIVLFDIGGGSSEIALIDMSHKRSPRLADHITAWTSLPVGVVTLAEQFGGCHVSLNDYERMKAYVRDLLQDFQERHKLGALVKSPHFHLLGTSGTITTLAGMYLDLEKYDRRRIDGIWMQSDAVTQMTEQLLSWNLEERIANPCIGQDRADLVLAGCAILDAIREIWPSERLRVADRGLREGILTELMSRDGAWRKRHRTNGRYAKKYYEMRYQNRRKNESNHE</sequence>
<evidence type="ECO:0000313" key="3">
    <source>
        <dbReference type="EMBL" id="EJF90393.1"/>
    </source>
</evidence>
<dbReference type="OrthoDB" id="9793035at2"/>
<evidence type="ECO:0000256" key="1">
    <source>
        <dbReference type="SAM" id="MobiDB-lite"/>
    </source>
</evidence>
<dbReference type="Gene3D" id="3.30.420.40">
    <property type="match status" value="1"/>
</dbReference>
<organism evidence="3 4">
    <name type="scientific">Bartonella tamiae Th239</name>
    <dbReference type="NCBI Taxonomy" id="1094558"/>
    <lineage>
        <taxon>Bacteria</taxon>
        <taxon>Pseudomonadati</taxon>
        <taxon>Pseudomonadota</taxon>
        <taxon>Alphaproteobacteria</taxon>
        <taxon>Hyphomicrobiales</taxon>
        <taxon>Bartonellaceae</taxon>
        <taxon>Bartonella</taxon>
    </lineage>
</organism>
<feature type="compositionally biased region" description="Basic and acidic residues" evidence="1">
    <location>
        <begin position="67"/>
        <end position="93"/>
    </location>
</feature>
<dbReference type="eggNOG" id="COG0248">
    <property type="taxonomic scope" value="Bacteria"/>
</dbReference>
<dbReference type="STRING" id="1094558.ME5_00794"/>
<accession>J0ZPA2</accession>
<dbReference type="RefSeq" id="WP_008038632.1">
    <property type="nucleotide sequence ID" value="NZ_JH725147.1"/>
</dbReference>
<dbReference type="PANTHER" id="PTHR30005:SF0">
    <property type="entry name" value="RETROGRADE REGULATION PROTEIN 2"/>
    <property type="match status" value="1"/>
</dbReference>
<dbReference type="InterPro" id="IPR043129">
    <property type="entry name" value="ATPase_NBD"/>
</dbReference>
<dbReference type="InterPro" id="IPR050273">
    <property type="entry name" value="GppA/Ppx_hydrolase"/>
</dbReference>
<evidence type="ECO:0000313" key="4">
    <source>
        <dbReference type="Proteomes" id="UP000008952"/>
    </source>
</evidence>
<dbReference type="CDD" id="cd24054">
    <property type="entry name" value="ASKHA_NBD_AaPPX-GppA_MtPPX2-like"/>
    <property type="match status" value="1"/>
</dbReference>
<comment type="caution">
    <text evidence="3">The sequence shown here is derived from an EMBL/GenBank/DDBJ whole genome shotgun (WGS) entry which is preliminary data.</text>
</comment>
<dbReference type="PATRIC" id="fig|1094558.3.peg.871"/>
<feature type="compositionally biased region" description="Basic and acidic residues" evidence="1">
    <location>
        <begin position="18"/>
        <end position="27"/>
    </location>
</feature>
<feature type="compositionally biased region" description="Polar residues" evidence="1">
    <location>
        <begin position="125"/>
        <end position="134"/>
    </location>
</feature>
<feature type="compositionally biased region" description="Basic residues" evidence="1">
    <location>
        <begin position="41"/>
        <end position="55"/>
    </location>
</feature>
<proteinExistence type="predicted"/>
<gene>
    <name evidence="3" type="ORF">ME5_00794</name>
</gene>
<dbReference type="SUPFAM" id="SSF53067">
    <property type="entry name" value="Actin-like ATPase domain"/>
    <property type="match status" value="2"/>
</dbReference>
<dbReference type="PANTHER" id="PTHR30005">
    <property type="entry name" value="EXOPOLYPHOSPHATASE"/>
    <property type="match status" value="1"/>
</dbReference>
<name>J0ZPA2_9HYPH</name>
<protein>
    <recommendedName>
        <fullName evidence="2">Ppx/GppA phosphatase N-terminal domain-containing protein</fullName>
    </recommendedName>
</protein>
<keyword evidence="4" id="KW-1185">Reference proteome</keyword>
<dbReference type="GO" id="GO:0016462">
    <property type="term" value="F:pyrophosphatase activity"/>
    <property type="evidence" value="ECO:0007669"/>
    <property type="project" value="TreeGrafter"/>
</dbReference>
<dbReference type="InterPro" id="IPR003695">
    <property type="entry name" value="Ppx_GppA_N"/>
</dbReference>
<dbReference type="HOGENOM" id="CLU_025908_0_1_5"/>
<dbReference type="Pfam" id="PF02541">
    <property type="entry name" value="Ppx-GppA"/>
    <property type="match status" value="1"/>
</dbReference>
<feature type="compositionally biased region" description="Basic and acidic residues" evidence="1">
    <location>
        <begin position="1"/>
        <end position="10"/>
    </location>
</feature>
<feature type="domain" description="Ppx/GppA phosphatase N-terminal" evidence="2">
    <location>
        <begin position="174"/>
        <end position="468"/>
    </location>
</feature>